<evidence type="ECO:0000256" key="2">
    <source>
        <dbReference type="SAM" id="MobiDB-lite"/>
    </source>
</evidence>
<evidence type="ECO:0000256" key="1">
    <source>
        <dbReference type="SAM" id="Coils"/>
    </source>
</evidence>
<keyword evidence="4" id="KW-1185">Reference proteome</keyword>
<accession>A0A1Y1I4Z5</accession>
<protein>
    <submittedName>
        <fullName evidence="3">Uncharacterized protein</fullName>
    </submittedName>
</protein>
<sequence length="283" mass="32453">MDFVDAPITRLSSLRSLKTVPSLSRAEYRSGREATPSQQEPDQNGDVEVVYDSQKVAELLKATPTKRGDSSSTAQNTPRQVLHKLKSGDHGSADRDIVENLKKQVLILEKKLQDQELNGTLAEGTSARLQLNEFKASVQNGLKTGLLELEQRYEASHRILEGMAECLTEELTRMQDHVMLMQEQIDTQKSMLQKVIPDMQKKMDHEKTSYSLVQKSMRDSKQQLQEAIAQQNKSNQDLRDRIEMLEKEQHENSLNLFGIFLQETLCCCFVSRRRYKSPIWDRD</sequence>
<gene>
    <name evidence="3" type="ORF">KFL_002660045</name>
</gene>
<dbReference type="EMBL" id="DF237215">
    <property type="protein sequence ID" value="GAQ86024.1"/>
    <property type="molecule type" value="Genomic_DNA"/>
</dbReference>
<proteinExistence type="predicted"/>
<name>A0A1Y1I4Z5_KLENI</name>
<evidence type="ECO:0000313" key="3">
    <source>
        <dbReference type="EMBL" id="GAQ86024.1"/>
    </source>
</evidence>
<dbReference type="AlphaFoldDB" id="A0A1Y1I4Z5"/>
<reference evidence="3 4" key="1">
    <citation type="journal article" date="2014" name="Nat. Commun.">
        <title>Klebsormidium flaccidum genome reveals primary factors for plant terrestrial adaptation.</title>
        <authorList>
            <person name="Hori K."/>
            <person name="Maruyama F."/>
            <person name="Fujisawa T."/>
            <person name="Togashi T."/>
            <person name="Yamamoto N."/>
            <person name="Seo M."/>
            <person name="Sato S."/>
            <person name="Yamada T."/>
            <person name="Mori H."/>
            <person name="Tajima N."/>
            <person name="Moriyama T."/>
            <person name="Ikeuchi M."/>
            <person name="Watanabe M."/>
            <person name="Wada H."/>
            <person name="Kobayashi K."/>
            <person name="Saito M."/>
            <person name="Masuda T."/>
            <person name="Sasaki-Sekimoto Y."/>
            <person name="Mashiguchi K."/>
            <person name="Awai K."/>
            <person name="Shimojima M."/>
            <person name="Masuda S."/>
            <person name="Iwai M."/>
            <person name="Nobusawa T."/>
            <person name="Narise T."/>
            <person name="Kondo S."/>
            <person name="Saito H."/>
            <person name="Sato R."/>
            <person name="Murakawa M."/>
            <person name="Ihara Y."/>
            <person name="Oshima-Yamada Y."/>
            <person name="Ohtaka K."/>
            <person name="Satoh M."/>
            <person name="Sonobe K."/>
            <person name="Ishii M."/>
            <person name="Ohtani R."/>
            <person name="Kanamori-Sato M."/>
            <person name="Honoki R."/>
            <person name="Miyazaki D."/>
            <person name="Mochizuki H."/>
            <person name="Umetsu J."/>
            <person name="Higashi K."/>
            <person name="Shibata D."/>
            <person name="Kamiya Y."/>
            <person name="Sato N."/>
            <person name="Nakamura Y."/>
            <person name="Tabata S."/>
            <person name="Ida S."/>
            <person name="Kurokawa K."/>
            <person name="Ohta H."/>
        </authorList>
    </citation>
    <scope>NUCLEOTIDE SEQUENCE [LARGE SCALE GENOMIC DNA]</scope>
    <source>
        <strain evidence="3 4">NIES-2285</strain>
    </source>
</reference>
<feature type="region of interest" description="Disordered" evidence="2">
    <location>
        <begin position="20"/>
        <end position="46"/>
    </location>
</feature>
<keyword evidence="1" id="KW-0175">Coiled coil</keyword>
<organism evidence="3 4">
    <name type="scientific">Klebsormidium nitens</name>
    <name type="common">Green alga</name>
    <name type="synonym">Ulothrix nitens</name>
    <dbReference type="NCBI Taxonomy" id="105231"/>
    <lineage>
        <taxon>Eukaryota</taxon>
        <taxon>Viridiplantae</taxon>
        <taxon>Streptophyta</taxon>
        <taxon>Klebsormidiophyceae</taxon>
        <taxon>Klebsormidiales</taxon>
        <taxon>Klebsormidiaceae</taxon>
        <taxon>Klebsormidium</taxon>
    </lineage>
</organism>
<dbReference type="Proteomes" id="UP000054558">
    <property type="component" value="Unassembled WGS sequence"/>
</dbReference>
<feature type="coiled-coil region" evidence="1">
    <location>
        <begin position="217"/>
        <end position="255"/>
    </location>
</feature>
<evidence type="ECO:0000313" key="4">
    <source>
        <dbReference type="Proteomes" id="UP000054558"/>
    </source>
</evidence>